<dbReference type="SUPFAM" id="SSF117143">
    <property type="entry name" value="Flagellar hook protein flgE"/>
    <property type="match status" value="1"/>
</dbReference>
<evidence type="ECO:0000256" key="3">
    <source>
        <dbReference type="ARBA" id="ARBA00023143"/>
    </source>
</evidence>
<dbReference type="InterPro" id="IPR053967">
    <property type="entry name" value="LlgE_F_G-like_D1"/>
</dbReference>
<reference evidence="8 9" key="1">
    <citation type="submission" date="2022-04" db="EMBL/GenBank/DDBJ databases">
        <title>Roseobacter sp. WL0113 is a bacterium isolated from neritic sediment.</title>
        <authorList>
            <person name="Wang L."/>
            <person name="He W."/>
            <person name="Zhang D.-F."/>
        </authorList>
    </citation>
    <scope>NUCLEOTIDE SEQUENCE [LARGE SCALE GENOMIC DNA]</scope>
    <source>
        <strain evidence="8 9">WL0113</strain>
    </source>
</reference>
<comment type="caution">
    <text evidence="8">The sequence shown here is derived from an EMBL/GenBank/DDBJ whole genome shotgun (WGS) entry which is preliminary data.</text>
</comment>
<evidence type="ECO:0000313" key="9">
    <source>
        <dbReference type="Proteomes" id="UP001208690"/>
    </source>
</evidence>
<dbReference type="InterPro" id="IPR020013">
    <property type="entry name" value="Flagellar_FlgE/F/G"/>
</dbReference>
<proteinExistence type="inferred from homology"/>
<dbReference type="RefSeq" id="WP_263842222.1">
    <property type="nucleotide sequence ID" value="NZ_JALIEB010000001.1"/>
</dbReference>
<dbReference type="NCBIfam" id="TIGR03506">
    <property type="entry name" value="FlgEFG_subfam"/>
    <property type="match status" value="1"/>
</dbReference>
<dbReference type="Pfam" id="PF06429">
    <property type="entry name" value="Flg_bbr_C"/>
    <property type="match status" value="1"/>
</dbReference>
<evidence type="ECO:0000313" key="8">
    <source>
        <dbReference type="EMBL" id="MCV3269891.1"/>
    </source>
</evidence>
<feature type="domain" description="Flagellar basal body rod protein N-terminal" evidence="5">
    <location>
        <begin position="8"/>
        <end position="35"/>
    </location>
</feature>
<comment type="similarity">
    <text evidence="2 4">Belongs to the flagella basal body rod proteins family.</text>
</comment>
<sequence length="237" mass="25529">MDNAGYTTLTRQSGLLREMRIVANNIANAATTGYRQEGMVFSEYVMSVDGASSLSMGQGNVRNTSLQQGTLTQTGGTFDFAIEGDGFFLIETPEGERLSRSGAFSPNAQGDLVTMDGYRVLDAGGAPVFVPPGAADIAVSSDGTISSEGNPIGQIGVVQPLNPREMIREDGVMFRADDGYEPAEGARVLQRFVENSNVNPILQITRMIEVQRAYELGASFLEAEDERVRQALRTMSQ</sequence>
<evidence type="ECO:0000259" key="7">
    <source>
        <dbReference type="Pfam" id="PF22692"/>
    </source>
</evidence>
<keyword evidence="9" id="KW-1185">Reference proteome</keyword>
<dbReference type="PANTHER" id="PTHR30435:SF19">
    <property type="entry name" value="FLAGELLAR BASAL-BODY ROD PROTEIN FLGG"/>
    <property type="match status" value="1"/>
</dbReference>
<evidence type="ECO:0000259" key="6">
    <source>
        <dbReference type="Pfam" id="PF06429"/>
    </source>
</evidence>
<dbReference type="InterPro" id="IPR037925">
    <property type="entry name" value="FlgE/F/G-like"/>
</dbReference>
<keyword evidence="8" id="KW-0282">Flagellum</keyword>
<dbReference type="InterPro" id="IPR019776">
    <property type="entry name" value="Flagellar_basal_body_rod_CS"/>
</dbReference>
<dbReference type="Pfam" id="PF22692">
    <property type="entry name" value="LlgE_F_G_D1"/>
    <property type="match status" value="1"/>
</dbReference>
<dbReference type="Pfam" id="PF00460">
    <property type="entry name" value="Flg_bb_rod"/>
    <property type="match status" value="1"/>
</dbReference>
<dbReference type="InterPro" id="IPR001444">
    <property type="entry name" value="Flag_bb_rod_N"/>
</dbReference>
<dbReference type="InterPro" id="IPR012836">
    <property type="entry name" value="FlgF"/>
</dbReference>
<name>A0ABT3B8J2_9RHOB</name>
<keyword evidence="3 4" id="KW-0975">Bacterial flagellum</keyword>
<comment type="subcellular location">
    <subcellularLocation>
        <location evidence="1 4">Bacterial flagellum basal body</location>
    </subcellularLocation>
</comment>
<dbReference type="NCBIfam" id="TIGR02490">
    <property type="entry name" value="flgF"/>
    <property type="match status" value="1"/>
</dbReference>
<dbReference type="InterPro" id="IPR010930">
    <property type="entry name" value="Flg_bb/hook_C_dom"/>
</dbReference>
<comment type="subunit">
    <text evidence="4">The basal body constitutes a major portion of the flagellar organelle and consists of five rings (E,L,P,S, and M) mounted on a central rod. The rod consists of about 26 subunits of FlgG in the distal portion, and FlgB, FlgC and FlgF are thought to build up the proximal portion of the rod with about 6 subunits each.</text>
</comment>
<evidence type="ECO:0000256" key="1">
    <source>
        <dbReference type="ARBA" id="ARBA00004117"/>
    </source>
</evidence>
<dbReference type="PROSITE" id="PS00588">
    <property type="entry name" value="FLAGELLA_BB_ROD"/>
    <property type="match status" value="1"/>
</dbReference>
<accession>A0ABT3B8J2</accession>
<dbReference type="PANTHER" id="PTHR30435">
    <property type="entry name" value="FLAGELLAR PROTEIN"/>
    <property type="match status" value="1"/>
</dbReference>
<dbReference type="NCBIfam" id="NF009332">
    <property type="entry name" value="PRK12690.1"/>
    <property type="match status" value="1"/>
</dbReference>
<protein>
    <recommendedName>
        <fullName evidence="4">Flagellar basal-body rod protein FlgF</fullName>
    </recommendedName>
</protein>
<evidence type="ECO:0000256" key="4">
    <source>
        <dbReference type="RuleBase" id="RU362116"/>
    </source>
</evidence>
<gene>
    <name evidence="8" type="ORF">MUB52_00490</name>
</gene>
<dbReference type="Proteomes" id="UP001208690">
    <property type="component" value="Unassembled WGS sequence"/>
</dbReference>
<feature type="domain" description="Flagellar hook protein FlgE/F/G-like D1" evidence="7">
    <location>
        <begin position="81"/>
        <end position="146"/>
    </location>
</feature>
<organism evidence="8 9">
    <name type="scientific">Roseobacter sinensis</name>
    <dbReference type="NCBI Taxonomy" id="2931391"/>
    <lineage>
        <taxon>Bacteria</taxon>
        <taxon>Pseudomonadati</taxon>
        <taxon>Pseudomonadota</taxon>
        <taxon>Alphaproteobacteria</taxon>
        <taxon>Rhodobacterales</taxon>
        <taxon>Roseobacteraceae</taxon>
        <taxon>Roseobacter</taxon>
    </lineage>
</organism>
<evidence type="ECO:0000259" key="5">
    <source>
        <dbReference type="Pfam" id="PF00460"/>
    </source>
</evidence>
<feature type="domain" description="Flagellar basal-body/hook protein C-terminal" evidence="6">
    <location>
        <begin position="190"/>
        <end position="233"/>
    </location>
</feature>
<dbReference type="EMBL" id="JALIEB010000001">
    <property type="protein sequence ID" value="MCV3269891.1"/>
    <property type="molecule type" value="Genomic_DNA"/>
</dbReference>
<keyword evidence="8" id="KW-0966">Cell projection</keyword>
<keyword evidence="8" id="KW-0969">Cilium</keyword>
<evidence type="ECO:0000256" key="2">
    <source>
        <dbReference type="ARBA" id="ARBA00009677"/>
    </source>
</evidence>